<dbReference type="OMA" id="PSDCPWG"/>
<evidence type="ECO:0000256" key="5">
    <source>
        <dbReference type="ARBA" id="ARBA00022487"/>
    </source>
</evidence>
<evidence type="ECO:0000256" key="8">
    <source>
        <dbReference type="RuleBase" id="RU363068"/>
    </source>
</evidence>
<dbReference type="InterPro" id="IPR029058">
    <property type="entry name" value="AB_hydrolase_fold"/>
</dbReference>
<accession>A0A1I8BRG9</accession>
<dbReference type="GO" id="GO:0052689">
    <property type="term" value="F:carboxylic ester hydrolase activity"/>
    <property type="evidence" value="ECO:0007669"/>
    <property type="project" value="UniProtKB-KW"/>
</dbReference>
<feature type="active site" description="Charge relay system" evidence="7">
    <location>
        <position position="271"/>
    </location>
</feature>
<evidence type="ECO:0000313" key="10">
    <source>
        <dbReference type="WBParaSite" id="MhA1_Contig472.frz3.gene3"/>
    </source>
</evidence>
<proteinExistence type="inferred from homology"/>
<comment type="function">
    <text evidence="1 8">Serine hydrolase involved in the detoxification of formaldehyde.</text>
</comment>
<feature type="active site" description="Charge relay system" evidence="7">
    <location>
        <position position="240"/>
    </location>
</feature>
<dbReference type="InterPro" id="IPR014186">
    <property type="entry name" value="S-formylglutathione_hydrol"/>
</dbReference>
<name>A0A1I8BRG9_MELHA</name>
<dbReference type="GO" id="GO:0005829">
    <property type="term" value="C:cytosol"/>
    <property type="evidence" value="ECO:0007669"/>
    <property type="project" value="TreeGrafter"/>
</dbReference>
<dbReference type="NCBIfam" id="TIGR02821">
    <property type="entry name" value="fghA_ester_D"/>
    <property type="match status" value="1"/>
</dbReference>
<evidence type="ECO:0000256" key="7">
    <source>
        <dbReference type="PIRSR" id="PIRSR614186-1"/>
    </source>
</evidence>
<evidence type="ECO:0000256" key="6">
    <source>
        <dbReference type="ARBA" id="ARBA00022801"/>
    </source>
</evidence>
<dbReference type="AlphaFoldDB" id="A0A1I8BRG9"/>
<evidence type="ECO:0000256" key="2">
    <source>
        <dbReference type="ARBA" id="ARBA00005622"/>
    </source>
</evidence>
<organism evidence="9 10">
    <name type="scientific">Meloidogyne hapla</name>
    <name type="common">Root-knot nematode worm</name>
    <dbReference type="NCBI Taxonomy" id="6305"/>
    <lineage>
        <taxon>Eukaryota</taxon>
        <taxon>Metazoa</taxon>
        <taxon>Ecdysozoa</taxon>
        <taxon>Nematoda</taxon>
        <taxon>Chromadorea</taxon>
        <taxon>Rhabditida</taxon>
        <taxon>Tylenchina</taxon>
        <taxon>Tylenchomorpha</taxon>
        <taxon>Tylenchoidea</taxon>
        <taxon>Meloidogynidae</taxon>
        <taxon>Meloidogyninae</taxon>
        <taxon>Meloidogyne</taxon>
    </lineage>
</organism>
<evidence type="ECO:0000256" key="4">
    <source>
        <dbReference type="ARBA" id="ARBA00016774"/>
    </source>
</evidence>
<dbReference type="PANTHER" id="PTHR10061">
    <property type="entry name" value="S-FORMYLGLUTATHIONE HYDROLASE"/>
    <property type="match status" value="1"/>
</dbReference>
<dbReference type="Proteomes" id="UP000095281">
    <property type="component" value="Unplaced"/>
</dbReference>
<evidence type="ECO:0000313" key="9">
    <source>
        <dbReference type="Proteomes" id="UP000095281"/>
    </source>
</evidence>
<keyword evidence="5 8" id="KW-0719">Serine esterase</keyword>
<dbReference type="Pfam" id="PF00756">
    <property type="entry name" value="Esterase"/>
    <property type="match status" value="1"/>
</dbReference>
<comment type="subcellular location">
    <subcellularLocation>
        <location evidence="8">Cytoplasm</location>
    </subcellularLocation>
</comment>
<keyword evidence="9" id="KW-1185">Reference proteome</keyword>
<dbReference type="InterPro" id="IPR000801">
    <property type="entry name" value="Esterase-like"/>
</dbReference>
<feature type="active site" description="Charge relay system" evidence="7">
    <location>
        <position position="157"/>
    </location>
</feature>
<keyword evidence="8" id="KW-0963">Cytoplasm</keyword>
<dbReference type="SUPFAM" id="SSF53474">
    <property type="entry name" value="alpha/beta-Hydrolases"/>
    <property type="match status" value="1"/>
</dbReference>
<dbReference type="GO" id="GO:0018738">
    <property type="term" value="F:S-formylglutathione hydrolase activity"/>
    <property type="evidence" value="ECO:0007669"/>
    <property type="project" value="UniProtKB-EC"/>
</dbReference>
<dbReference type="EC" id="3.1.2.12" evidence="3 8"/>
<comment type="catalytic activity">
    <reaction evidence="8">
        <text>S-formylglutathione + H2O = formate + glutathione + H(+)</text>
        <dbReference type="Rhea" id="RHEA:14961"/>
        <dbReference type="ChEBI" id="CHEBI:15377"/>
        <dbReference type="ChEBI" id="CHEBI:15378"/>
        <dbReference type="ChEBI" id="CHEBI:15740"/>
        <dbReference type="ChEBI" id="CHEBI:57688"/>
        <dbReference type="ChEBI" id="CHEBI:57925"/>
        <dbReference type="EC" id="3.1.2.12"/>
    </reaction>
</comment>
<keyword evidence="6 8" id="KW-0378">Hydrolase</keyword>
<comment type="similarity">
    <text evidence="2 8">Belongs to the esterase D family.</text>
</comment>
<reference evidence="10" key="1">
    <citation type="submission" date="2016-11" db="UniProtKB">
        <authorList>
            <consortium name="WormBaseParasite"/>
        </authorList>
    </citation>
    <scope>IDENTIFICATION</scope>
</reference>
<protein>
    <recommendedName>
        <fullName evidence="4 8">S-formylglutathione hydrolase</fullName>
        <ecNumber evidence="3 8">3.1.2.12</ecNumber>
    </recommendedName>
</protein>
<dbReference type="PANTHER" id="PTHR10061:SF0">
    <property type="entry name" value="S-FORMYLGLUTATHIONE HYDROLASE"/>
    <property type="match status" value="1"/>
</dbReference>
<evidence type="ECO:0000256" key="3">
    <source>
        <dbReference type="ARBA" id="ARBA00012479"/>
    </source>
</evidence>
<evidence type="ECO:0000256" key="1">
    <source>
        <dbReference type="ARBA" id="ARBA00002608"/>
    </source>
</evidence>
<sequence>MSGKLKQISSNFCFEGYQNIMEHFSDILNCRMKFGIYLPDCCFANPPVKVPILFWLSGLTCTEENFIIKSGMQRFASKYGIIVVNPDTSPRGDDIPKGIDGDPDFGVAAGFYLDATEPKFAKNYKMYSYFVKEFVPLIFDEYKNHLMIKCCGLFGHSMGGHGALTIGLKNPELFKSISVFAPICNPMKKSPNFGYKHLEAFLGPQNDENISQWEQYDSVAVAKKYKGPKCEILIDQGSKDPYLQDLLPNNLISVSNPNIVWKYNLRENYDHGFYFISTFIEEHFIFHVKFWGNMKEMDKK</sequence>
<dbReference type="Gene3D" id="3.40.50.1820">
    <property type="entry name" value="alpha/beta hydrolase"/>
    <property type="match status" value="1"/>
</dbReference>
<dbReference type="GO" id="GO:0046294">
    <property type="term" value="P:formaldehyde catabolic process"/>
    <property type="evidence" value="ECO:0007669"/>
    <property type="project" value="InterPro"/>
</dbReference>
<dbReference type="WBParaSite" id="MhA1_Contig472.frz3.gene3">
    <property type="protein sequence ID" value="MhA1_Contig472.frz3.gene3"/>
    <property type="gene ID" value="MhA1_Contig472.frz3.gene3"/>
</dbReference>